<dbReference type="RefSeq" id="WP_185057095.1">
    <property type="nucleotide sequence ID" value="NZ_BAABIX010000056.1"/>
</dbReference>
<dbReference type="GO" id="GO:0003700">
    <property type="term" value="F:DNA-binding transcription factor activity"/>
    <property type="evidence" value="ECO:0007669"/>
    <property type="project" value="TreeGrafter"/>
</dbReference>
<evidence type="ECO:0000256" key="1">
    <source>
        <dbReference type="ARBA" id="ARBA00023015"/>
    </source>
</evidence>
<evidence type="ECO:0000313" key="7">
    <source>
        <dbReference type="Proteomes" id="UP000578449"/>
    </source>
</evidence>
<protein>
    <submittedName>
        <fullName evidence="6">AcrR family transcriptional regulator</fullName>
    </submittedName>
</protein>
<dbReference type="SUPFAM" id="SSF46689">
    <property type="entry name" value="Homeodomain-like"/>
    <property type="match status" value="1"/>
</dbReference>
<dbReference type="AlphaFoldDB" id="A0A840PMY3"/>
<evidence type="ECO:0000313" key="6">
    <source>
        <dbReference type="EMBL" id="MBB5140299.1"/>
    </source>
</evidence>
<dbReference type="InterPro" id="IPR009057">
    <property type="entry name" value="Homeodomain-like_sf"/>
</dbReference>
<dbReference type="InterPro" id="IPR001647">
    <property type="entry name" value="HTH_TetR"/>
</dbReference>
<dbReference type="Proteomes" id="UP000578449">
    <property type="component" value="Unassembled WGS sequence"/>
</dbReference>
<evidence type="ECO:0000256" key="3">
    <source>
        <dbReference type="ARBA" id="ARBA00023163"/>
    </source>
</evidence>
<feature type="domain" description="HTH tetR-type" evidence="5">
    <location>
        <begin position="12"/>
        <end position="70"/>
    </location>
</feature>
<dbReference type="PROSITE" id="PS50977">
    <property type="entry name" value="HTH_TETR_2"/>
    <property type="match status" value="1"/>
</dbReference>
<organism evidence="6 7">
    <name type="scientific">Thermocatellispora tengchongensis</name>
    <dbReference type="NCBI Taxonomy" id="1073253"/>
    <lineage>
        <taxon>Bacteria</taxon>
        <taxon>Bacillati</taxon>
        <taxon>Actinomycetota</taxon>
        <taxon>Actinomycetes</taxon>
        <taxon>Streptosporangiales</taxon>
        <taxon>Streptosporangiaceae</taxon>
        <taxon>Thermocatellispora</taxon>
    </lineage>
</organism>
<evidence type="ECO:0000256" key="4">
    <source>
        <dbReference type="PROSITE-ProRule" id="PRU00335"/>
    </source>
</evidence>
<dbReference type="PANTHER" id="PTHR30055:SF234">
    <property type="entry name" value="HTH-TYPE TRANSCRIPTIONAL REGULATOR BETI"/>
    <property type="match status" value="1"/>
</dbReference>
<comment type="caution">
    <text evidence="6">The sequence shown here is derived from an EMBL/GenBank/DDBJ whole genome shotgun (WGS) entry which is preliminary data.</text>
</comment>
<evidence type="ECO:0000256" key="2">
    <source>
        <dbReference type="ARBA" id="ARBA00023125"/>
    </source>
</evidence>
<dbReference type="EMBL" id="JACHGN010000040">
    <property type="protein sequence ID" value="MBB5140299.1"/>
    <property type="molecule type" value="Genomic_DNA"/>
</dbReference>
<dbReference type="InterPro" id="IPR036271">
    <property type="entry name" value="Tet_transcr_reg_TetR-rel_C_sf"/>
</dbReference>
<dbReference type="Gene3D" id="1.10.357.10">
    <property type="entry name" value="Tetracycline Repressor, domain 2"/>
    <property type="match status" value="1"/>
</dbReference>
<keyword evidence="1" id="KW-0805">Transcription regulation</keyword>
<keyword evidence="7" id="KW-1185">Reference proteome</keyword>
<reference evidence="6 7" key="1">
    <citation type="submission" date="2020-08" db="EMBL/GenBank/DDBJ databases">
        <title>Genomic Encyclopedia of Type Strains, Phase IV (KMG-IV): sequencing the most valuable type-strain genomes for metagenomic binning, comparative biology and taxonomic classification.</title>
        <authorList>
            <person name="Goeker M."/>
        </authorList>
    </citation>
    <scope>NUCLEOTIDE SEQUENCE [LARGE SCALE GENOMIC DNA]</scope>
    <source>
        <strain evidence="6 7">DSM 45615</strain>
    </source>
</reference>
<proteinExistence type="predicted"/>
<name>A0A840PMY3_9ACTN</name>
<keyword evidence="2 4" id="KW-0238">DNA-binding</keyword>
<keyword evidence="3" id="KW-0804">Transcription</keyword>
<sequence length="191" mass="21152">MNGAAPESRTRRRTRRAILATAASVLARNRTATLAEIADAAEVGRSTLHRYVSDRDELIRATVEDSIEVVGQAILDARAHEGPPLEAMRRVVMAHVEVGDRLMFLFRDPHVMREYGVVEPEHPVEHDPVIELIERGQAEGVFAPHLSPQWVQRVLWALVTAGIEQVESGRMSPHGVASLVIDTLEHGILAR</sequence>
<gene>
    <name evidence="6" type="ORF">HNP84_010066</name>
</gene>
<feature type="DNA-binding region" description="H-T-H motif" evidence="4">
    <location>
        <begin position="33"/>
        <end position="52"/>
    </location>
</feature>
<dbReference type="GO" id="GO:0000976">
    <property type="term" value="F:transcription cis-regulatory region binding"/>
    <property type="evidence" value="ECO:0007669"/>
    <property type="project" value="TreeGrafter"/>
</dbReference>
<accession>A0A840PMY3</accession>
<dbReference type="SUPFAM" id="SSF48498">
    <property type="entry name" value="Tetracyclin repressor-like, C-terminal domain"/>
    <property type="match status" value="1"/>
</dbReference>
<dbReference type="InterPro" id="IPR050109">
    <property type="entry name" value="HTH-type_TetR-like_transc_reg"/>
</dbReference>
<dbReference type="PROSITE" id="PS00356">
    <property type="entry name" value="HTH_LACI_1"/>
    <property type="match status" value="1"/>
</dbReference>
<dbReference type="PANTHER" id="PTHR30055">
    <property type="entry name" value="HTH-TYPE TRANSCRIPTIONAL REGULATOR RUTR"/>
    <property type="match status" value="1"/>
</dbReference>
<evidence type="ECO:0000259" key="5">
    <source>
        <dbReference type="PROSITE" id="PS50977"/>
    </source>
</evidence>